<dbReference type="KEGG" id="abs:AZOBR_40026"/>
<sequence length="59" mass="6683">MLLIFLSQFRLSPEHLKNCSSAPRVKRLQVFDSLGILGLRMLIVTEIKPLPSNTKLCSE</sequence>
<organism evidence="1 2">
    <name type="scientific">Azospirillum baldaniorum</name>
    <dbReference type="NCBI Taxonomy" id="1064539"/>
    <lineage>
        <taxon>Bacteria</taxon>
        <taxon>Pseudomonadati</taxon>
        <taxon>Pseudomonadota</taxon>
        <taxon>Alphaproteobacteria</taxon>
        <taxon>Rhodospirillales</taxon>
        <taxon>Azospirillaceae</taxon>
        <taxon>Azospirillum</taxon>
    </lineage>
</organism>
<proteinExistence type="predicted"/>
<dbReference type="EMBL" id="HE577327">
    <property type="protein sequence ID" value="CCC96857.1"/>
    <property type="molecule type" value="Genomic_DNA"/>
</dbReference>
<reference evidence="1 2" key="1">
    <citation type="journal article" date="2011" name="PLoS Genet.">
        <title>Azospirillum genomes reveal transition of bacteria from aquatic to terrestrial environments.</title>
        <authorList>
            <person name="Wisniewski-Dye F."/>
            <person name="Borziak K."/>
            <person name="Khalsa-Moyers G."/>
            <person name="Alexandre G."/>
            <person name="Sukharnikov L.O."/>
            <person name="Wuichet K."/>
            <person name="Hurst G.B."/>
            <person name="McDonald W.H."/>
            <person name="Robertson J.S."/>
            <person name="Barbe V."/>
            <person name="Calteau A."/>
            <person name="Rouy Z."/>
            <person name="Mangenot S."/>
            <person name="Prigent-Combaret C."/>
            <person name="Normand P."/>
            <person name="Boyer M."/>
            <person name="Siguier P."/>
            <person name="Dessaux Y."/>
            <person name="Elmerich C."/>
            <person name="Condemine G."/>
            <person name="Krishnen G."/>
            <person name="Kennedy I."/>
            <person name="Paterson A.H."/>
            <person name="Gonzalez V."/>
            <person name="Mavingui P."/>
            <person name="Zhulin I.B."/>
        </authorList>
    </citation>
    <scope>NUCLEOTIDE SEQUENCE [LARGE SCALE GENOMIC DNA]</scope>
    <source>
        <strain evidence="1 2">Sp245</strain>
    </source>
</reference>
<name>A0A9P1JNL6_9PROT</name>
<dbReference type="Proteomes" id="UP000007319">
    <property type="component" value="Chromosome"/>
</dbReference>
<protein>
    <submittedName>
        <fullName evidence="1">Uncharacterized protein</fullName>
    </submittedName>
</protein>
<accession>A0A9P1JNL6</accession>
<gene>
    <name evidence="1" type="ORF">AZOBR_40026</name>
</gene>
<keyword evidence="2" id="KW-1185">Reference proteome</keyword>
<evidence type="ECO:0000313" key="1">
    <source>
        <dbReference type="EMBL" id="CCC96857.1"/>
    </source>
</evidence>
<evidence type="ECO:0000313" key="2">
    <source>
        <dbReference type="Proteomes" id="UP000007319"/>
    </source>
</evidence>
<dbReference type="AlphaFoldDB" id="A0A9P1JNL6"/>